<feature type="compositionally biased region" description="Polar residues" evidence="2">
    <location>
        <begin position="410"/>
        <end position="423"/>
    </location>
</feature>
<reference evidence="3 4" key="1">
    <citation type="submission" date="2017-10" db="EMBL/GenBank/DDBJ databases">
        <title>Comparative genomics in systemic dimorphic fungi from Ajellomycetaceae.</title>
        <authorList>
            <person name="Munoz J.F."/>
            <person name="Mcewen J.G."/>
            <person name="Clay O.K."/>
            <person name="Cuomo C.A."/>
        </authorList>
    </citation>
    <scope>NUCLEOTIDE SEQUENCE [LARGE SCALE GENOMIC DNA]</scope>
    <source>
        <strain evidence="3 4">UAMH5409</strain>
    </source>
</reference>
<evidence type="ECO:0000256" key="2">
    <source>
        <dbReference type="SAM" id="MobiDB-lite"/>
    </source>
</evidence>
<feature type="region of interest" description="Disordered" evidence="2">
    <location>
        <begin position="374"/>
        <end position="460"/>
    </location>
</feature>
<accession>A0A2B7XZE1</accession>
<evidence type="ECO:0000256" key="1">
    <source>
        <dbReference type="SAM" id="Coils"/>
    </source>
</evidence>
<dbReference type="STRING" id="1447875.A0A2B7XZE1"/>
<dbReference type="Proteomes" id="UP000223968">
    <property type="component" value="Unassembled WGS sequence"/>
</dbReference>
<sequence>MSNSESNSSRTSPTYRNLTCPQDRSPNRISHGKLPIESTHGDRGRSIVTRPTTPVLKPSNTATTHSRSVETSPVHSSSHRRVRTEAHFLPSNRPTRNCVANQPADFSQDCLDEVSLEQSEDKSAASKSDLPGRLFSGLFQGESGSIIFGLVRPSSSEQDDENKTDPKSTTQMADSFTSRPQGKRMTMPSPLKHVSSPSRFSLFGPKSQDSKEHHLPEPADDEFLNLDVHTILFPAGAPSFVTPETMNTLQNNAERAIGQLQAAYKLRTFALHEALAEKSSQAEELEDTQIRLQSIKNQLNGMADKVQEQDRAIKAMAEELKLERQRRQQEEEASRKRSVIMVHQPEPEPDHHDHHQNCTCNRDGSELNKTIIKHHSKRSSGATFHSDSGFESGDESTTESIFSRKHDSLGSPTTIATRASGASSPDIGSPVPLPSLSEVQLAPPPTSTPQAKPPPPKPSAVDKVLRGISSAGFAFSVSRCNNCHGANASDAWGVVRMLKEENGGLKKRIGELEEVVDECITLVGG</sequence>
<dbReference type="EMBL" id="PDNB01000040">
    <property type="protein sequence ID" value="PGH13938.1"/>
    <property type="molecule type" value="Genomic_DNA"/>
</dbReference>
<feature type="compositionally biased region" description="Polar residues" evidence="2">
    <location>
        <begin position="58"/>
        <end position="73"/>
    </location>
</feature>
<feature type="compositionally biased region" description="Polar residues" evidence="2">
    <location>
        <begin position="13"/>
        <end position="28"/>
    </location>
</feature>
<feature type="compositionally biased region" description="Basic and acidic residues" evidence="2">
    <location>
        <begin position="208"/>
        <end position="217"/>
    </location>
</feature>
<feature type="compositionally biased region" description="Low complexity" evidence="2">
    <location>
        <begin position="1"/>
        <end position="12"/>
    </location>
</feature>
<feature type="region of interest" description="Disordered" evidence="2">
    <location>
        <begin position="1"/>
        <end position="100"/>
    </location>
</feature>
<feature type="coiled-coil region" evidence="1">
    <location>
        <begin position="278"/>
        <end position="337"/>
    </location>
</feature>
<gene>
    <name evidence="3" type="ORF">AJ79_03353</name>
</gene>
<keyword evidence="1" id="KW-0175">Coiled coil</keyword>
<protein>
    <submittedName>
        <fullName evidence="3">Uncharacterized protein</fullName>
    </submittedName>
</protein>
<dbReference type="AlphaFoldDB" id="A0A2B7XZE1"/>
<name>A0A2B7XZE1_9EURO</name>
<dbReference type="OrthoDB" id="5377009at2759"/>
<feature type="compositionally biased region" description="Polar residues" evidence="2">
    <location>
        <begin position="167"/>
        <end position="180"/>
    </location>
</feature>
<feature type="compositionally biased region" description="Pro residues" evidence="2">
    <location>
        <begin position="442"/>
        <end position="458"/>
    </location>
</feature>
<evidence type="ECO:0000313" key="4">
    <source>
        <dbReference type="Proteomes" id="UP000223968"/>
    </source>
</evidence>
<feature type="region of interest" description="Disordered" evidence="2">
    <location>
        <begin position="153"/>
        <end position="217"/>
    </location>
</feature>
<organism evidence="3 4">
    <name type="scientific">Helicocarpus griseus UAMH5409</name>
    <dbReference type="NCBI Taxonomy" id="1447875"/>
    <lineage>
        <taxon>Eukaryota</taxon>
        <taxon>Fungi</taxon>
        <taxon>Dikarya</taxon>
        <taxon>Ascomycota</taxon>
        <taxon>Pezizomycotina</taxon>
        <taxon>Eurotiomycetes</taxon>
        <taxon>Eurotiomycetidae</taxon>
        <taxon>Onygenales</taxon>
        <taxon>Ajellomycetaceae</taxon>
        <taxon>Helicocarpus</taxon>
    </lineage>
</organism>
<evidence type="ECO:0000313" key="3">
    <source>
        <dbReference type="EMBL" id="PGH13938.1"/>
    </source>
</evidence>
<proteinExistence type="predicted"/>
<comment type="caution">
    <text evidence="3">The sequence shown here is derived from an EMBL/GenBank/DDBJ whole genome shotgun (WGS) entry which is preliminary data.</text>
</comment>
<keyword evidence="4" id="KW-1185">Reference proteome</keyword>